<sequence>MFPFQQMESLTANKLTSQRRMTKISVLSPITIFFGGIIGVSLMCIIQVRDTSEKEFYAETKSSTVQNNREWLFSKDKSTLSKLQSQQTNFYWHTQSV</sequence>
<keyword evidence="1" id="KW-1133">Transmembrane helix</keyword>
<keyword evidence="5" id="KW-1185">Reference proteome</keyword>
<evidence type="ECO:0000313" key="2">
    <source>
        <dbReference type="EMBL" id="EOI56150.1"/>
    </source>
</evidence>
<accession>R2VEH0</accession>
<comment type="caution">
    <text evidence="2">The sequence shown here is derived from an EMBL/GenBank/DDBJ whole genome shotgun (WGS) entry which is preliminary data.</text>
</comment>
<proteinExistence type="predicted"/>
<dbReference type="HOGENOM" id="CLU_2342415_0_0_9"/>
<evidence type="ECO:0000256" key="1">
    <source>
        <dbReference type="SAM" id="Phobius"/>
    </source>
</evidence>
<keyword evidence="1" id="KW-0812">Transmembrane</keyword>
<evidence type="ECO:0000313" key="4">
    <source>
        <dbReference type="Proteomes" id="UP000013750"/>
    </source>
</evidence>
<reference evidence="3 5" key="2">
    <citation type="submission" date="2013-03" db="EMBL/GenBank/DDBJ databases">
        <title>The Genome Sequence of Enterococcus gilvus ATCC BAA-350 (PacBio/Illumina hybrid assembly).</title>
        <authorList>
            <consortium name="The Broad Institute Genomics Platform"/>
            <consortium name="The Broad Institute Genome Sequencing Center for Infectious Disease"/>
            <person name="Earl A."/>
            <person name="Russ C."/>
            <person name="Gilmore M."/>
            <person name="Surin D."/>
            <person name="Walker B."/>
            <person name="Young S."/>
            <person name="Zeng Q."/>
            <person name="Gargeya S."/>
            <person name="Fitzgerald M."/>
            <person name="Haas B."/>
            <person name="Abouelleil A."/>
            <person name="Allen A.W."/>
            <person name="Alvarado L."/>
            <person name="Arachchi H.M."/>
            <person name="Berlin A.M."/>
            <person name="Chapman S.B."/>
            <person name="Gainer-Dewar J."/>
            <person name="Goldberg J."/>
            <person name="Griggs A."/>
            <person name="Gujja S."/>
            <person name="Hansen M."/>
            <person name="Howarth C."/>
            <person name="Imamovic A."/>
            <person name="Ireland A."/>
            <person name="Larimer J."/>
            <person name="McCowan C."/>
            <person name="Murphy C."/>
            <person name="Pearson M."/>
            <person name="Poon T.W."/>
            <person name="Priest M."/>
            <person name="Roberts A."/>
            <person name="Saif S."/>
            <person name="Shea T."/>
            <person name="Sisk P."/>
            <person name="Sykes S."/>
            <person name="Wortman J."/>
            <person name="Nusbaum C."/>
            <person name="Birren B."/>
        </authorList>
    </citation>
    <scope>NUCLEOTIDE SEQUENCE [LARGE SCALE GENOMIC DNA]</scope>
    <source>
        <strain evidence="3 5">ATCC BAA-350</strain>
    </source>
</reference>
<dbReference type="AlphaFoldDB" id="R2VEH0"/>
<name>R2VEH0_9ENTE</name>
<dbReference type="EMBL" id="ASWH01000001">
    <property type="protein sequence ID" value="EOW82600.1"/>
    <property type="molecule type" value="Genomic_DNA"/>
</dbReference>
<evidence type="ECO:0000313" key="5">
    <source>
        <dbReference type="Proteomes" id="UP000014160"/>
    </source>
</evidence>
<dbReference type="Proteomes" id="UP000014160">
    <property type="component" value="Unassembled WGS sequence"/>
</dbReference>
<protein>
    <submittedName>
        <fullName evidence="2">Uncharacterized protein</fullName>
    </submittedName>
</protein>
<organism evidence="2 4">
    <name type="scientific">Enterococcus gilvus ATCC BAA-350</name>
    <dbReference type="NCBI Taxonomy" id="1158614"/>
    <lineage>
        <taxon>Bacteria</taxon>
        <taxon>Bacillati</taxon>
        <taxon>Bacillota</taxon>
        <taxon>Bacilli</taxon>
        <taxon>Lactobacillales</taxon>
        <taxon>Enterococcaceae</taxon>
        <taxon>Enterococcus</taxon>
    </lineage>
</organism>
<dbReference type="EMBL" id="AJDQ01000007">
    <property type="protein sequence ID" value="EOI56150.1"/>
    <property type="molecule type" value="Genomic_DNA"/>
</dbReference>
<reference evidence="2 4" key="1">
    <citation type="submission" date="2013-02" db="EMBL/GenBank/DDBJ databases">
        <title>The Genome Sequence of Enterococcus gilvus ATCC BAA-350.</title>
        <authorList>
            <consortium name="The Broad Institute Genome Sequencing Platform"/>
            <consortium name="The Broad Institute Genome Sequencing Center for Infectious Disease"/>
            <person name="Earl A.M."/>
            <person name="Gilmore M.S."/>
            <person name="Lebreton F."/>
            <person name="Walker B."/>
            <person name="Young S.K."/>
            <person name="Zeng Q."/>
            <person name="Gargeya S."/>
            <person name="Fitzgerald M."/>
            <person name="Haas B."/>
            <person name="Abouelleil A."/>
            <person name="Alvarado L."/>
            <person name="Arachchi H.M."/>
            <person name="Berlin A.M."/>
            <person name="Chapman S.B."/>
            <person name="Dewar J."/>
            <person name="Goldberg J."/>
            <person name="Griggs A."/>
            <person name="Gujja S."/>
            <person name="Hansen M."/>
            <person name="Howarth C."/>
            <person name="Imamovic A."/>
            <person name="Larimer J."/>
            <person name="McCowan C."/>
            <person name="Murphy C."/>
            <person name="Neiman D."/>
            <person name="Pearson M."/>
            <person name="Priest M."/>
            <person name="Roberts A."/>
            <person name="Saif S."/>
            <person name="Shea T."/>
            <person name="Sisk P."/>
            <person name="Sykes S."/>
            <person name="Wortman J."/>
            <person name="Nusbaum C."/>
            <person name="Birren B."/>
        </authorList>
    </citation>
    <scope>NUCLEOTIDE SEQUENCE [LARGE SCALE GENOMIC DNA]</scope>
    <source>
        <strain evidence="2 4">ATCC BAA-350</strain>
    </source>
</reference>
<feature type="transmembrane region" description="Helical" evidence="1">
    <location>
        <begin position="24"/>
        <end position="46"/>
    </location>
</feature>
<gene>
    <name evidence="3" type="ORF">I592_01920</name>
    <name evidence="2" type="ORF">UKC_02047</name>
</gene>
<evidence type="ECO:0000313" key="3">
    <source>
        <dbReference type="EMBL" id="EOW82600.1"/>
    </source>
</evidence>
<dbReference type="Proteomes" id="UP000013750">
    <property type="component" value="Unassembled WGS sequence"/>
</dbReference>
<keyword evidence="1" id="KW-0472">Membrane</keyword>